<proteinExistence type="predicted"/>
<dbReference type="EMBL" id="UINC01002716">
    <property type="protein sequence ID" value="SUZ99586.1"/>
    <property type="molecule type" value="Genomic_DNA"/>
</dbReference>
<dbReference type="Gene3D" id="2.130.10.130">
    <property type="entry name" value="Integrin alpha, N-terminal"/>
    <property type="match status" value="2"/>
</dbReference>
<accession>A0A381S6B2</accession>
<name>A0A381S6B2_9ZZZZ</name>
<keyword evidence="1" id="KW-0732">Signal</keyword>
<feature type="domain" description="ASPIC/UnbV" evidence="2">
    <location>
        <begin position="475"/>
        <end position="540"/>
    </location>
</feature>
<dbReference type="PANTHER" id="PTHR16026">
    <property type="entry name" value="CARTILAGE ACIDIC PROTEIN 1"/>
    <property type="match status" value="1"/>
</dbReference>
<dbReference type="Pfam" id="PF13517">
    <property type="entry name" value="FG-GAP_3"/>
    <property type="match status" value="3"/>
</dbReference>
<organism evidence="3">
    <name type="scientific">marine metagenome</name>
    <dbReference type="NCBI Taxonomy" id="408172"/>
    <lineage>
        <taxon>unclassified sequences</taxon>
        <taxon>metagenomes</taxon>
        <taxon>ecological metagenomes</taxon>
    </lineage>
</organism>
<sequence>MKPAFLFRAILLISLLYAPSQRAEFLEMAADAGLDFTHENGNEDELWTVEIVGAGVGILDFDDDGRMDIWAIQGGPLRKTHSAETGDRLFRNVGTSETLRFEDVTEMSGVRATGYGMGIASADIDNDGDTDVFLANFGANQLFENLGDGRFVDVTEKAGLKGDRWSIGASFADIDADGLLDLYVVNYLQLALEDHEVCRNYSSRTTYCGPQNYPPSTDQIYRNLGNGRFENVTESSGIGGSSRRGMGVAARDFDGDGRVDFYVANDAGENFLWLNQGALRFSDDGLLSGAALNIYGIAEASMGVAVADYDQDGDPDILLTHDVKESNTLYVNDGCGWFDDQSSTSGLATSSVPFTGFGNGWIDIDGDGDLDLFSANGAVTIIESQRTAGFEPPLRQRNQLWRNDGGGIFHEVISEEALSRLDVSRGAAFGDLDNDGDTDIVVTNNNGPLTLLRNETHSSNWLGIELFDANARRRAIGASAWREANAREVHYAATDGGYASAHDHRLRFSLPGDPTDQFIHVRWTDGRVERFGPLAPNQYHVLSASTYGANPPGPIKNNNHASTSANARCIRNATRAD</sequence>
<dbReference type="InterPro" id="IPR027039">
    <property type="entry name" value="Crtac1"/>
</dbReference>
<dbReference type="PANTHER" id="PTHR16026:SF0">
    <property type="entry name" value="CARTILAGE ACIDIC PROTEIN 1"/>
    <property type="match status" value="1"/>
</dbReference>
<reference evidence="3" key="1">
    <citation type="submission" date="2018-05" db="EMBL/GenBank/DDBJ databases">
        <authorList>
            <person name="Lanie J.A."/>
            <person name="Ng W.-L."/>
            <person name="Kazmierczak K.M."/>
            <person name="Andrzejewski T.M."/>
            <person name="Davidsen T.M."/>
            <person name="Wayne K.J."/>
            <person name="Tettelin H."/>
            <person name="Glass J.I."/>
            <person name="Rusch D."/>
            <person name="Podicherti R."/>
            <person name="Tsui H.-C.T."/>
            <person name="Winkler M.E."/>
        </authorList>
    </citation>
    <scope>NUCLEOTIDE SEQUENCE</scope>
</reference>
<protein>
    <recommendedName>
        <fullName evidence="2">ASPIC/UnbV domain-containing protein</fullName>
    </recommendedName>
</protein>
<evidence type="ECO:0000259" key="2">
    <source>
        <dbReference type="Pfam" id="PF07593"/>
    </source>
</evidence>
<dbReference type="InterPro" id="IPR013517">
    <property type="entry name" value="FG-GAP"/>
</dbReference>
<dbReference type="Pfam" id="PF07593">
    <property type="entry name" value="UnbV_ASPIC"/>
    <property type="match status" value="1"/>
</dbReference>
<dbReference type="SUPFAM" id="SSF69318">
    <property type="entry name" value="Integrin alpha N-terminal domain"/>
    <property type="match status" value="1"/>
</dbReference>
<evidence type="ECO:0000256" key="1">
    <source>
        <dbReference type="ARBA" id="ARBA00022729"/>
    </source>
</evidence>
<gene>
    <name evidence="3" type="ORF">METZ01_LOCUS52440</name>
</gene>
<evidence type="ECO:0000313" key="3">
    <source>
        <dbReference type="EMBL" id="SUZ99586.1"/>
    </source>
</evidence>
<dbReference type="InterPro" id="IPR028994">
    <property type="entry name" value="Integrin_alpha_N"/>
</dbReference>
<dbReference type="AlphaFoldDB" id="A0A381S6B2"/>
<dbReference type="InterPro" id="IPR011519">
    <property type="entry name" value="UnbV_ASPIC"/>
</dbReference>